<gene>
    <name evidence="1" type="ORF">GJU80_01485</name>
</gene>
<accession>A0A5Q3RUQ1</accession>
<dbReference type="EMBL" id="WJXO01000001">
    <property type="protein sequence ID" value="MRN37211.1"/>
    <property type="molecule type" value="Genomic_DNA"/>
</dbReference>
<keyword evidence="2" id="KW-1185">Reference proteome</keyword>
<dbReference type="NCBIfam" id="TIGR01611">
    <property type="entry name" value="tail_tube"/>
    <property type="match status" value="1"/>
</dbReference>
<dbReference type="RefSeq" id="WP_095502341.1">
    <property type="nucleotide sequence ID" value="NZ_CP046027.1"/>
</dbReference>
<reference evidence="1" key="1">
    <citation type="journal article" name="Emerg. Infect. Dis.">
        <title>Two cases of a newly characterized neisseria species.</title>
        <authorList>
            <person name="Mustapha M."/>
            <person name="Lemos A.P.S."/>
            <person name="Harrison L.H."/>
            <person name="Vantyne D."/>
            <person name="Sacchi C.T."/>
        </authorList>
    </citation>
    <scope>NUCLEOTIDE SEQUENCE</scope>
    <source>
        <strain evidence="1">N.95.16</strain>
    </source>
</reference>
<organism evidence="1 2">
    <name type="scientific">Neisseria brasiliensis</name>
    <dbReference type="NCBI Taxonomy" id="2666100"/>
    <lineage>
        <taxon>Bacteria</taxon>
        <taxon>Pseudomonadati</taxon>
        <taxon>Pseudomonadota</taxon>
        <taxon>Betaproteobacteria</taxon>
        <taxon>Neisseriales</taxon>
        <taxon>Neisseriaceae</taxon>
        <taxon>Neisseria</taxon>
    </lineage>
</organism>
<dbReference type="Pfam" id="PF04985">
    <property type="entry name" value="Phage_tube"/>
    <property type="match status" value="1"/>
</dbReference>
<proteinExistence type="predicted"/>
<dbReference type="Proteomes" id="UP000486297">
    <property type="component" value="Unassembled WGS sequence"/>
</dbReference>
<comment type="caution">
    <text evidence="1">The sequence shown here is derived from an EMBL/GenBank/DDBJ whole genome shotgun (WGS) entry which is preliminary data.</text>
</comment>
<name>A0A5Q3RUQ1_9NEIS</name>
<protein>
    <submittedName>
        <fullName evidence="1">Phage major tail tube protein</fullName>
    </submittedName>
</protein>
<sequence length="168" mass="18783">MQLPRLLKGFNVFADGLNKHGVTMTVKRPPLKFKTEDYTPGGMIAELSAVHGIEKLELELVSKGYDAELFKSISHKIGGNLIRYQGSLHKEDEDEHEMLVGEFRGRIVEVDPGEDKAGEGGEHTFKYALTYWKESVNGDTVLEIDVMNNKVIIGGRDYFAGMRKNLGL</sequence>
<evidence type="ECO:0000313" key="2">
    <source>
        <dbReference type="Proteomes" id="UP000486297"/>
    </source>
</evidence>
<dbReference type="InterPro" id="IPR006498">
    <property type="entry name" value="Tail_tube"/>
</dbReference>
<evidence type="ECO:0000313" key="1">
    <source>
        <dbReference type="EMBL" id="MRN37211.1"/>
    </source>
</evidence>
<dbReference type="AlphaFoldDB" id="A0A5Q3RUQ1"/>